<dbReference type="PRINTS" id="PR00476">
    <property type="entry name" value="PHFRCTKINASE"/>
</dbReference>
<dbReference type="EC" id="2.7.1.11" evidence="14"/>
<comment type="function">
    <text evidence="14">Catalyzes the phosphorylation of D-fructose 6-phosphate to fructose 1,6-bisphosphate by ATP, the first committing step of glycolysis.</text>
</comment>
<dbReference type="Gene3D" id="3.40.50.450">
    <property type="match status" value="3"/>
</dbReference>
<keyword evidence="8 14" id="KW-0547">Nucleotide-binding</keyword>
<dbReference type="PANTHER" id="PTHR13697">
    <property type="entry name" value="PHOSPHOFRUCTOKINASE"/>
    <property type="match status" value="1"/>
</dbReference>
<dbReference type="NCBIfam" id="TIGR02478">
    <property type="entry name" value="6PF1K_euk"/>
    <property type="match status" value="1"/>
</dbReference>
<dbReference type="GO" id="GO:0070095">
    <property type="term" value="F:fructose-6-phosphate binding"/>
    <property type="evidence" value="ECO:0007669"/>
    <property type="project" value="TreeGrafter"/>
</dbReference>
<keyword evidence="18" id="KW-1185">Reference proteome</keyword>
<comment type="pathway">
    <text evidence="3 14 15">Carbohydrate degradation; glycolysis; D-glyceraldehyde 3-phosphate and glycerone phosphate from D-glucose: step 3/4.</text>
</comment>
<feature type="binding site" evidence="14">
    <location>
        <position position="621"/>
    </location>
    <ligand>
        <name>beta-D-fructose 2,6-bisphosphate</name>
        <dbReference type="ChEBI" id="CHEBI:58579"/>
        <note>allosteric activator; ligand shared between dimeric partners</note>
    </ligand>
</feature>
<feature type="binding site" description="in other chain" evidence="14">
    <location>
        <begin position="583"/>
        <end position="587"/>
    </location>
    <ligand>
        <name>beta-D-fructose 2,6-bisphosphate</name>
        <dbReference type="ChEBI" id="CHEBI:58579"/>
        <note>allosteric activator; ligand shared between dimeric partners</note>
    </ligand>
</feature>
<evidence type="ECO:0000256" key="6">
    <source>
        <dbReference type="ARBA" id="ARBA00022679"/>
    </source>
</evidence>
<dbReference type="GO" id="GO:0016208">
    <property type="term" value="F:AMP binding"/>
    <property type="evidence" value="ECO:0007669"/>
    <property type="project" value="TreeGrafter"/>
</dbReference>
<dbReference type="GO" id="GO:0005524">
    <property type="term" value="F:ATP binding"/>
    <property type="evidence" value="ECO:0007669"/>
    <property type="project" value="UniProtKB-KW"/>
</dbReference>
<organism evidence="17 18">
    <name type="scientific">Piloderma croceum (strain F 1598)</name>
    <dbReference type="NCBI Taxonomy" id="765440"/>
    <lineage>
        <taxon>Eukaryota</taxon>
        <taxon>Fungi</taxon>
        <taxon>Dikarya</taxon>
        <taxon>Basidiomycota</taxon>
        <taxon>Agaricomycotina</taxon>
        <taxon>Agaricomycetes</taxon>
        <taxon>Agaricomycetidae</taxon>
        <taxon>Atheliales</taxon>
        <taxon>Atheliaceae</taxon>
        <taxon>Piloderma</taxon>
    </lineage>
</organism>
<comment type="caution">
    <text evidence="14">Lacks conserved residue(s) required for the propagation of feature annotation.</text>
</comment>
<evidence type="ECO:0000256" key="9">
    <source>
        <dbReference type="ARBA" id="ARBA00022777"/>
    </source>
</evidence>
<dbReference type="GO" id="GO:0030388">
    <property type="term" value="P:fructose 1,6-bisphosphate metabolic process"/>
    <property type="evidence" value="ECO:0007669"/>
    <property type="project" value="TreeGrafter"/>
</dbReference>
<keyword evidence="7 14" id="KW-0479">Metal-binding</keyword>
<comment type="activity regulation">
    <text evidence="14">Allosterically activated by ADP, AMP, or fructose 2,6-bisphosphate, and allosterically inhibited by ATP or citrate.</text>
</comment>
<feature type="binding site" evidence="14">
    <location>
        <position position="345"/>
    </location>
    <ligand>
        <name>substrate</name>
        <note>ligand shared between dimeric partners</note>
    </ligand>
</feature>
<feature type="binding site" evidence="14">
    <location>
        <position position="714"/>
    </location>
    <ligand>
        <name>beta-D-fructose 2,6-bisphosphate</name>
        <dbReference type="ChEBI" id="CHEBI:58579"/>
        <note>allosteric activator; ligand shared between dimeric partners</note>
    </ligand>
</feature>
<evidence type="ECO:0000256" key="11">
    <source>
        <dbReference type="ARBA" id="ARBA00022842"/>
    </source>
</evidence>
<evidence type="ECO:0000256" key="5">
    <source>
        <dbReference type="ARBA" id="ARBA00022533"/>
    </source>
</evidence>
<keyword evidence="9 14" id="KW-0418">Kinase</keyword>
<name>A0A0C3FLJ8_PILCF</name>
<dbReference type="SUPFAM" id="SSF53784">
    <property type="entry name" value="Phosphofructokinase"/>
    <property type="match status" value="2"/>
</dbReference>
<keyword evidence="11 14" id="KW-0460">Magnesium</keyword>
<evidence type="ECO:0000256" key="2">
    <source>
        <dbReference type="ARBA" id="ARBA00004496"/>
    </source>
</evidence>
<dbReference type="GO" id="GO:0046872">
    <property type="term" value="F:metal ion binding"/>
    <property type="evidence" value="ECO:0007669"/>
    <property type="project" value="UniProtKB-KW"/>
</dbReference>
<feature type="domain" description="Phosphofructokinase" evidence="16">
    <location>
        <begin position="457"/>
        <end position="745"/>
    </location>
</feature>
<dbReference type="GO" id="GO:0042802">
    <property type="term" value="F:identical protein binding"/>
    <property type="evidence" value="ECO:0007669"/>
    <property type="project" value="TreeGrafter"/>
</dbReference>
<sequence>MASQQKMKLAVLTSGGDSAGMNAVVRAVVKGGILKGCETWIVREGYEGLVRGNSEAHHVKNFVPTLAGHVVTDADPSLIHNLRFGDGELLRDGTGDHQSGRSLKGRYIVRVGWDDVRGWFAEGGTLIGTARSKAFRTPEGRLAAAYNLIKEGIDALAVCGGDGSLTGADVFRSEWPKLIADLRAQGKITEDQAAKHGHLRIVGLVGSIDNDMSMTDLTIGAPTALHRICEAIDNINSTAASHSRAFVLEVMGRHCGWLALLAGVSAGADFIFIPERPPHGDPWEDEMCEAIQRVATFHLSLEHRAMGKRKTIVIVAEGAHDASLQPIRADYVKDVLTERLGLDTRVTTLGHTQRGGRPCAFDRIMPTLQGLEAVNALLEATPETPSFMIGMCENKITRVPLMEAVAMTRAVADAISAKDFTTAMSLRDPEFCESLEGFISTSELTQDKQLPKHQRMRVAIMHMGAPAGGMNAATRAAVRYCLRQGHKPLAIHNGFRGLLDDSIHELTWLGVDNWMARGGSELGTNRTLPDVDLGAVAAKFQEHNFNALMMIGGFEAFNSLLILENGRRHYPAFHIPMVHLPATLSNNVPMTEYSLGSDTSLNALVDACDSIKQSASASRNRVFVVETQGGKCGYIATMGALAAGACMVYTPEHGMDLDLLRSHVKFLKTRYALDVKGKSEGRLIVRNEASSSVYTTEFITKMLKEEGGELFDARSASLGHTLQGGIPSPMDRARAVRLSLKCMAFLEKHHESIRSQHPKVKQADPETAAVITIQGSAVKWVPVQEMVQHADMKNRRGKHAWWGDYKQLVEDLVGVQQMSGL</sequence>
<dbReference type="InParanoid" id="A0A0C3FLJ8"/>
<dbReference type="AlphaFoldDB" id="A0A0C3FLJ8"/>
<feature type="region of interest" description="N-terminal catalytic PFK domain 1" evidence="14">
    <location>
        <begin position="1"/>
        <end position="443"/>
    </location>
</feature>
<dbReference type="InterPro" id="IPR000023">
    <property type="entry name" value="Phosphofructokinase_dom"/>
</dbReference>
<comment type="catalytic activity">
    <reaction evidence="13 14 15">
        <text>beta-D-fructose 6-phosphate + ATP = beta-D-fructose 1,6-bisphosphate + ADP + H(+)</text>
        <dbReference type="Rhea" id="RHEA:16109"/>
        <dbReference type="ChEBI" id="CHEBI:15378"/>
        <dbReference type="ChEBI" id="CHEBI:30616"/>
        <dbReference type="ChEBI" id="CHEBI:32966"/>
        <dbReference type="ChEBI" id="CHEBI:57634"/>
        <dbReference type="ChEBI" id="CHEBI:456216"/>
        <dbReference type="EC" id="2.7.1.11"/>
    </reaction>
</comment>
<dbReference type="Gene3D" id="3.40.50.460">
    <property type="entry name" value="Phosphofructokinase domain"/>
    <property type="match status" value="2"/>
</dbReference>
<dbReference type="GO" id="GO:0003872">
    <property type="term" value="F:6-phosphofructokinase activity"/>
    <property type="evidence" value="ECO:0007669"/>
    <property type="project" value="UniProtKB-UniRule"/>
</dbReference>
<evidence type="ECO:0000256" key="12">
    <source>
        <dbReference type="ARBA" id="ARBA00023152"/>
    </source>
</evidence>
<dbReference type="STRING" id="765440.A0A0C3FLJ8"/>
<dbReference type="PANTHER" id="PTHR13697:SF4">
    <property type="entry name" value="ATP-DEPENDENT 6-PHOSPHOFRUCTOKINASE"/>
    <property type="match status" value="1"/>
</dbReference>
<dbReference type="FunCoup" id="A0A0C3FLJ8">
    <property type="interactions" value="304"/>
</dbReference>
<dbReference type="GO" id="GO:0061621">
    <property type="term" value="P:canonical glycolysis"/>
    <property type="evidence" value="ECO:0007669"/>
    <property type="project" value="TreeGrafter"/>
</dbReference>
<keyword evidence="4 14" id="KW-0963">Cytoplasm</keyword>
<dbReference type="InterPro" id="IPR009161">
    <property type="entry name" value="6-Pfructokinase_euk"/>
</dbReference>
<feature type="binding site" description="in other chain" evidence="14">
    <location>
        <begin position="207"/>
        <end position="209"/>
    </location>
    <ligand>
        <name>substrate</name>
        <note>ligand shared between dimeric partners</note>
    </ligand>
</feature>
<keyword evidence="6 14" id="KW-0808">Transferase</keyword>
<evidence type="ECO:0000256" key="7">
    <source>
        <dbReference type="ARBA" id="ARBA00022723"/>
    </source>
</evidence>
<dbReference type="GO" id="GO:0005739">
    <property type="term" value="C:mitochondrion"/>
    <property type="evidence" value="ECO:0007669"/>
    <property type="project" value="TreeGrafter"/>
</dbReference>
<dbReference type="PROSITE" id="PS00433">
    <property type="entry name" value="PHOSPHOFRUCTOKINASE"/>
    <property type="match status" value="2"/>
</dbReference>
<dbReference type="Proteomes" id="UP000054166">
    <property type="component" value="Unassembled WGS sequence"/>
</dbReference>
<dbReference type="EMBL" id="KN832986">
    <property type="protein sequence ID" value="KIM84925.1"/>
    <property type="molecule type" value="Genomic_DNA"/>
</dbReference>
<reference evidence="17 18" key="1">
    <citation type="submission" date="2014-04" db="EMBL/GenBank/DDBJ databases">
        <authorList>
            <consortium name="DOE Joint Genome Institute"/>
            <person name="Kuo A."/>
            <person name="Tarkka M."/>
            <person name="Buscot F."/>
            <person name="Kohler A."/>
            <person name="Nagy L.G."/>
            <person name="Floudas D."/>
            <person name="Copeland A."/>
            <person name="Barry K.W."/>
            <person name="Cichocki N."/>
            <person name="Veneault-Fourrey C."/>
            <person name="LaButti K."/>
            <person name="Lindquist E.A."/>
            <person name="Lipzen A."/>
            <person name="Lundell T."/>
            <person name="Morin E."/>
            <person name="Murat C."/>
            <person name="Sun H."/>
            <person name="Tunlid A."/>
            <person name="Henrissat B."/>
            <person name="Grigoriev I.V."/>
            <person name="Hibbett D.S."/>
            <person name="Martin F."/>
            <person name="Nordberg H.P."/>
            <person name="Cantor M.N."/>
            <person name="Hua S.X."/>
        </authorList>
    </citation>
    <scope>NUCLEOTIDE SEQUENCE [LARGE SCALE GENOMIC DNA]</scope>
    <source>
        <strain evidence="17 18">F 1598</strain>
    </source>
</reference>
<comment type="subunit">
    <text evidence="14">Homotetramer.</text>
</comment>
<dbReference type="FunFam" id="3.40.50.460:FF:000007">
    <property type="entry name" value="ATP-dependent 6-phosphofructokinase"/>
    <property type="match status" value="1"/>
</dbReference>
<dbReference type="FunFam" id="3.40.50.460:FF:000008">
    <property type="entry name" value="ATP-dependent 6-phosphofructokinase"/>
    <property type="match status" value="1"/>
</dbReference>
<dbReference type="InterPro" id="IPR035966">
    <property type="entry name" value="PKF_sf"/>
</dbReference>
<evidence type="ECO:0000256" key="4">
    <source>
        <dbReference type="ARBA" id="ARBA00022490"/>
    </source>
</evidence>
<dbReference type="UniPathway" id="UPA00109">
    <property type="reaction ID" value="UER00182"/>
</dbReference>
<feature type="binding site" evidence="14">
    <location>
        <begin position="131"/>
        <end position="132"/>
    </location>
    <ligand>
        <name>ATP</name>
        <dbReference type="ChEBI" id="CHEBI:30616"/>
    </ligand>
</feature>
<dbReference type="GO" id="GO:0005945">
    <property type="term" value="C:6-phosphofructokinase complex"/>
    <property type="evidence" value="ECO:0007669"/>
    <property type="project" value="TreeGrafter"/>
</dbReference>
<evidence type="ECO:0000313" key="17">
    <source>
        <dbReference type="EMBL" id="KIM84925.1"/>
    </source>
</evidence>
<proteinExistence type="inferred from homology"/>
<feature type="binding site" description="in other chain" evidence="14">
    <location>
        <position position="688"/>
    </location>
    <ligand>
        <name>beta-D-fructose 2,6-bisphosphate</name>
        <dbReference type="ChEBI" id="CHEBI:58579"/>
        <note>allosteric activator; ligand shared between dimeric partners</note>
    </ligand>
</feature>
<feature type="binding site" description="in other chain" evidence="14">
    <location>
        <position position="795"/>
    </location>
    <ligand>
        <name>beta-D-fructose 2,6-bisphosphate</name>
        <dbReference type="ChEBI" id="CHEBI:58579"/>
        <note>allosteric activator; ligand shared between dimeric partners</note>
    </ligand>
</feature>
<feature type="binding site" description="in other chain" evidence="14">
    <location>
        <begin position="251"/>
        <end position="253"/>
    </location>
    <ligand>
        <name>substrate</name>
        <note>ligand shared between dimeric partners</note>
    </ligand>
</feature>
<evidence type="ECO:0000256" key="14">
    <source>
        <dbReference type="HAMAP-Rule" id="MF_03184"/>
    </source>
</evidence>
<comment type="cofactor">
    <cofactor evidence="1 14">
        <name>Mg(2+)</name>
        <dbReference type="ChEBI" id="CHEBI:18420"/>
    </cofactor>
</comment>
<comment type="similarity">
    <text evidence="15">Belongs to the phosphofructokinase type A (PFKA) family. ATP-dependent PFK group I subfamily. Eukaryotic two domain clade "E" sub-subfamily.</text>
</comment>
<evidence type="ECO:0000256" key="15">
    <source>
        <dbReference type="PIRNR" id="PIRNR000533"/>
    </source>
</evidence>
<evidence type="ECO:0000259" key="16">
    <source>
        <dbReference type="Pfam" id="PF00365"/>
    </source>
</evidence>
<feature type="binding site" description="in other chain" evidence="14">
    <location>
        <position position="317"/>
    </location>
    <ligand>
        <name>substrate</name>
        <note>ligand shared between dimeric partners</note>
    </ligand>
</feature>
<feature type="binding site" description="in other chain" evidence="14">
    <location>
        <position position="526"/>
    </location>
    <ligand>
        <name>beta-D-fructose 2,6-bisphosphate</name>
        <dbReference type="ChEBI" id="CHEBI:58579"/>
        <note>allosteric activator; ligand shared between dimeric partners</note>
    </ligand>
</feature>
<gene>
    <name evidence="17" type="ORF">PILCRDRAFT_779419</name>
</gene>
<keyword evidence="10 14" id="KW-0067">ATP-binding</keyword>
<feature type="binding site" evidence="14">
    <location>
        <position position="162"/>
    </location>
    <ligand>
        <name>Mg(2+)</name>
        <dbReference type="ChEBI" id="CHEBI:18420"/>
        <note>catalytic</note>
    </ligand>
</feature>
<feature type="domain" description="Phosphofructokinase" evidence="16">
    <location>
        <begin position="8"/>
        <end position="377"/>
    </location>
</feature>
<dbReference type="HAMAP" id="MF_03184">
    <property type="entry name" value="Phosphofructokinase_I_E"/>
    <property type="match status" value="1"/>
</dbReference>
<dbReference type="InterPro" id="IPR022953">
    <property type="entry name" value="ATP_PFK"/>
</dbReference>
<dbReference type="HOGENOM" id="CLU_011053_0_0_1"/>
<dbReference type="InterPro" id="IPR015912">
    <property type="entry name" value="Phosphofructokinase_CS"/>
</dbReference>
<evidence type="ECO:0000256" key="8">
    <source>
        <dbReference type="ARBA" id="ARBA00022741"/>
    </source>
</evidence>
<feature type="active site" description="Proton acceptor" evidence="14">
    <location>
        <position position="209"/>
    </location>
</feature>
<feature type="binding site" description="in other chain" evidence="14">
    <location>
        <begin position="628"/>
        <end position="630"/>
    </location>
    <ligand>
        <name>beta-D-fructose 2,6-bisphosphate</name>
        <dbReference type="ChEBI" id="CHEBI:58579"/>
        <note>allosteric activator; ligand shared between dimeric partners</note>
    </ligand>
</feature>
<accession>A0A0C3FLJ8</accession>
<feature type="region of interest" description="C-terminal regulatory PFK domain 2" evidence="14">
    <location>
        <begin position="457"/>
        <end position="821"/>
    </location>
</feature>
<evidence type="ECO:0000256" key="13">
    <source>
        <dbReference type="ARBA" id="ARBA00048070"/>
    </source>
</evidence>
<comment type="subcellular location">
    <subcellularLocation>
        <location evidence="2 14">Cytoplasm</location>
    </subcellularLocation>
</comment>
<protein>
    <recommendedName>
        <fullName evidence="14">ATP-dependent 6-phosphofructokinase</fullName>
        <shortName evidence="14">ATP-PFK</shortName>
        <shortName evidence="14">Phosphofructokinase</shortName>
        <ecNumber evidence="14">2.7.1.11</ecNumber>
    </recommendedName>
    <alternativeName>
        <fullName evidence="14">Phosphohexokinase</fullName>
    </alternativeName>
</protein>
<comment type="similarity">
    <text evidence="14">Belongs to the phosphofructokinase type A (PFKA) family. ATP-dependent PFK group I subfamily. Eukaryotic two domain clade 'E' sub-subfamily.</text>
</comment>
<evidence type="ECO:0000256" key="3">
    <source>
        <dbReference type="ARBA" id="ARBA00004679"/>
    </source>
</evidence>
<dbReference type="Pfam" id="PF00365">
    <property type="entry name" value="PFK"/>
    <property type="match status" value="2"/>
</dbReference>
<reference evidence="18" key="2">
    <citation type="submission" date="2015-01" db="EMBL/GenBank/DDBJ databases">
        <title>Evolutionary Origins and Diversification of the Mycorrhizal Mutualists.</title>
        <authorList>
            <consortium name="DOE Joint Genome Institute"/>
            <consortium name="Mycorrhizal Genomics Consortium"/>
            <person name="Kohler A."/>
            <person name="Kuo A."/>
            <person name="Nagy L.G."/>
            <person name="Floudas D."/>
            <person name="Copeland A."/>
            <person name="Barry K.W."/>
            <person name="Cichocki N."/>
            <person name="Veneault-Fourrey C."/>
            <person name="LaButti K."/>
            <person name="Lindquist E.A."/>
            <person name="Lipzen A."/>
            <person name="Lundell T."/>
            <person name="Morin E."/>
            <person name="Murat C."/>
            <person name="Riley R."/>
            <person name="Ohm R."/>
            <person name="Sun H."/>
            <person name="Tunlid A."/>
            <person name="Henrissat B."/>
            <person name="Grigoriev I.V."/>
            <person name="Hibbett D.S."/>
            <person name="Martin F."/>
        </authorList>
    </citation>
    <scope>NUCLEOTIDE SEQUENCE [LARGE SCALE GENOMIC DNA]</scope>
    <source>
        <strain evidence="18">F 1598</strain>
    </source>
</reference>
<dbReference type="PIRSF" id="PIRSF000533">
    <property type="entry name" value="ATP_PFK_euk"/>
    <property type="match status" value="1"/>
</dbReference>
<evidence type="ECO:0000256" key="1">
    <source>
        <dbReference type="ARBA" id="ARBA00001946"/>
    </source>
</evidence>
<dbReference type="GO" id="GO:0006002">
    <property type="term" value="P:fructose 6-phosphate metabolic process"/>
    <property type="evidence" value="ECO:0007669"/>
    <property type="project" value="InterPro"/>
</dbReference>
<keyword evidence="12 14" id="KW-0324">Glycolysis</keyword>
<dbReference type="GO" id="GO:0048029">
    <property type="term" value="F:monosaccharide binding"/>
    <property type="evidence" value="ECO:0007669"/>
    <property type="project" value="TreeGrafter"/>
</dbReference>
<evidence type="ECO:0000256" key="10">
    <source>
        <dbReference type="ARBA" id="ARBA00022840"/>
    </source>
</evidence>
<dbReference type="OrthoDB" id="537915at2759"/>
<evidence type="ECO:0000313" key="18">
    <source>
        <dbReference type="Proteomes" id="UP000054166"/>
    </source>
</evidence>
<keyword evidence="5 14" id="KW-0021">Allosteric enzyme</keyword>
<feature type="binding site" evidence="14">
    <location>
        <position position="16"/>
    </location>
    <ligand>
        <name>ATP</name>
        <dbReference type="ChEBI" id="CHEBI:30616"/>
    </ligand>
</feature>
<feature type="binding site" evidence="14">
    <location>
        <position position="244"/>
    </location>
    <ligand>
        <name>substrate</name>
        <note>ligand shared between dimeric partners</note>
    </ligand>
</feature>
<feature type="binding site" evidence="14">
    <location>
        <begin position="161"/>
        <end position="164"/>
    </location>
    <ligand>
        <name>ATP</name>
        <dbReference type="ChEBI" id="CHEBI:30616"/>
    </ligand>
</feature>
<feature type="binding site" description="in other chain" evidence="14">
    <location>
        <begin position="351"/>
        <end position="354"/>
    </location>
    <ligand>
        <name>substrate</name>
        <note>ligand shared between dimeric partners</note>
    </ligand>
</feature>